<keyword evidence="1 3" id="KW-0853">WD repeat</keyword>
<feature type="region of interest" description="Disordered" evidence="4">
    <location>
        <begin position="576"/>
        <end position="600"/>
    </location>
</feature>
<dbReference type="InterPro" id="IPR019775">
    <property type="entry name" value="WD40_repeat_CS"/>
</dbReference>
<dbReference type="SUPFAM" id="SSF81837">
    <property type="entry name" value="BEACH domain"/>
    <property type="match status" value="1"/>
</dbReference>
<keyword evidence="2" id="KW-0677">Repeat</keyword>
<gene>
    <name evidence="7" type="ORF">DGAL_LOCUS1951</name>
</gene>
<evidence type="ECO:0008006" key="9">
    <source>
        <dbReference type="Google" id="ProtNLM"/>
    </source>
</evidence>
<dbReference type="Pfam" id="PF25400">
    <property type="entry name" value="PH_FAN"/>
    <property type="match status" value="1"/>
</dbReference>
<accession>A0A8J2RNN1</accession>
<dbReference type="InterPro" id="IPR036372">
    <property type="entry name" value="BEACH_dom_sf"/>
</dbReference>
<dbReference type="CDD" id="cd06071">
    <property type="entry name" value="Beach"/>
    <property type="match status" value="1"/>
</dbReference>
<dbReference type="Pfam" id="PF00400">
    <property type="entry name" value="WD40"/>
    <property type="match status" value="5"/>
</dbReference>
<dbReference type="Proteomes" id="UP000789390">
    <property type="component" value="Unassembled WGS sequence"/>
</dbReference>
<dbReference type="SMART" id="SM01026">
    <property type="entry name" value="Beach"/>
    <property type="match status" value="1"/>
</dbReference>
<proteinExistence type="predicted"/>
<organism evidence="7 8">
    <name type="scientific">Daphnia galeata</name>
    <dbReference type="NCBI Taxonomy" id="27404"/>
    <lineage>
        <taxon>Eukaryota</taxon>
        <taxon>Metazoa</taxon>
        <taxon>Ecdysozoa</taxon>
        <taxon>Arthropoda</taxon>
        <taxon>Crustacea</taxon>
        <taxon>Branchiopoda</taxon>
        <taxon>Diplostraca</taxon>
        <taxon>Cladocera</taxon>
        <taxon>Anomopoda</taxon>
        <taxon>Daphniidae</taxon>
        <taxon>Daphnia</taxon>
    </lineage>
</organism>
<evidence type="ECO:0000313" key="7">
    <source>
        <dbReference type="EMBL" id="CAH0099793.1"/>
    </source>
</evidence>
<dbReference type="SMART" id="SM00320">
    <property type="entry name" value="WD40"/>
    <property type="match status" value="5"/>
</dbReference>
<reference evidence="7" key="1">
    <citation type="submission" date="2021-11" db="EMBL/GenBank/DDBJ databases">
        <authorList>
            <person name="Schell T."/>
        </authorList>
    </citation>
    <scope>NUCLEOTIDE SEQUENCE</scope>
    <source>
        <strain evidence="7">M5</strain>
    </source>
</reference>
<dbReference type="PROSITE" id="PS50082">
    <property type="entry name" value="WD_REPEATS_2"/>
    <property type="match status" value="2"/>
</dbReference>
<dbReference type="PROSITE" id="PS00678">
    <property type="entry name" value="WD_REPEATS_1"/>
    <property type="match status" value="1"/>
</dbReference>
<name>A0A8J2RNN1_9CRUS</name>
<feature type="domain" description="BEACH" evidence="5">
    <location>
        <begin position="251"/>
        <end position="566"/>
    </location>
</feature>
<dbReference type="EMBL" id="CAKKLH010000024">
    <property type="protein sequence ID" value="CAH0099793.1"/>
    <property type="molecule type" value="Genomic_DNA"/>
</dbReference>
<dbReference type="InterPro" id="IPR050865">
    <property type="entry name" value="BEACH_Domain"/>
</dbReference>
<evidence type="ECO:0000259" key="6">
    <source>
        <dbReference type="PROSITE" id="PS51783"/>
    </source>
</evidence>
<feature type="compositionally biased region" description="Polar residues" evidence="4">
    <location>
        <begin position="576"/>
        <end position="586"/>
    </location>
</feature>
<evidence type="ECO:0000259" key="5">
    <source>
        <dbReference type="PROSITE" id="PS50197"/>
    </source>
</evidence>
<evidence type="ECO:0000313" key="8">
    <source>
        <dbReference type="Proteomes" id="UP000789390"/>
    </source>
</evidence>
<evidence type="ECO:0000256" key="4">
    <source>
        <dbReference type="SAM" id="MobiDB-lite"/>
    </source>
</evidence>
<evidence type="ECO:0000256" key="1">
    <source>
        <dbReference type="ARBA" id="ARBA00022574"/>
    </source>
</evidence>
<dbReference type="AlphaFoldDB" id="A0A8J2RNN1"/>
<keyword evidence="8" id="KW-1185">Reference proteome</keyword>
<feature type="domain" description="BEACH-type PH" evidence="6">
    <location>
        <begin position="153"/>
        <end position="250"/>
    </location>
</feature>
<dbReference type="PANTHER" id="PTHR13743:SF123">
    <property type="entry name" value="PROTEIN FAN"/>
    <property type="match status" value="1"/>
</dbReference>
<dbReference type="Gene3D" id="2.130.10.10">
    <property type="entry name" value="YVTN repeat-like/Quinoprotein amine dehydrogenase"/>
    <property type="match status" value="2"/>
</dbReference>
<dbReference type="PROSITE" id="PS50197">
    <property type="entry name" value="BEACH"/>
    <property type="match status" value="1"/>
</dbReference>
<dbReference type="Gene3D" id="1.10.1540.10">
    <property type="entry name" value="BEACH domain"/>
    <property type="match status" value="1"/>
</dbReference>
<dbReference type="SUPFAM" id="SSF50729">
    <property type="entry name" value="PH domain-like"/>
    <property type="match status" value="1"/>
</dbReference>
<protein>
    <recommendedName>
        <fullName evidence="9">Neutral sphingomyelinase n-smase activation associated factor fan</fullName>
    </recommendedName>
</protein>
<sequence>MPGSRFSLLLLEPGEIYFEDFSVTCTQENGITSQRGRLRLCSKSVLFEPTDFKYPILKANLSYCSSISEEEDLMVIKCTQIVEMLGVAPYVFVKNSFTLKFTFHYATSKECLYRLSQLHRASTLPPKDQQEMMEAIVHSRHSRVHFDPCWLEDLHESIQFEAKVIQVSPLVSNPGRVVLTSTRLYYQPYNREPVDVMKIRLTDMERVVRRRYLLQNSALEIYCKEHCATKYLFLALDNTALCDELFKRLEPKSMPNTGLEVATLQWQHGCLSNYDYLLFLNSTADRSFNDLTQYPVFPWVVKDFTSATLDLEDPSIYRDLSLPVGALNQNRLKQLLERFADMPEPKFLYGSHYMAPGFVLFYLARKYPQLVLCLHGGRFDHPDRMFNSLQQTWQNVLNGAADYKELVPEFYGGEGDFLVNYLGINFGNRSSDGRPVHDVELPPWANSPQDLIAKLRQALESEHVSRNLHLWIDLIFGHLQRGPKAIEARNLFHPLCYEAYLHACLEELFKIVILLPDSTLFLVVIITGSVDLCAVIDPVTRLMYEIQILEFGQIPRQLFTKPHPARFAGLIPTPLSLMTSPEQNGSQEEEDGTESRTRSWSQSRLSDLQIHTVFHGHKKSVTGLAFNSQSGDVQAVSVSLDGFLKAYKLRDGKQVLSVCPIESSPLTACLNLPESNTFVLGTLQNEVALYQIDCCRLDNVAHVHDDNITALGIGNDENEGNFILASASADCSVKLWRVRRTSSSSHFRFRPPTDLVAELEHDSSVVSLDFHPAGLKLATGTKDGQIHLWEVPSGLPLDTLSGHSNEVSAVKFSPDGSKLVSVGHDGLLQVFQVDIDPPQMVARREEMVALDKNEDFRCLAWDGLSILLGTALGEMLIFDLVTFKVVRRVQAHGPGALTCIAVAPSVDDLVVVTAGQDGRVCFWRPLPIVA</sequence>
<dbReference type="Pfam" id="PF02138">
    <property type="entry name" value="Beach"/>
    <property type="match status" value="1"/>
</dbReference>
<dbReference type="InterPro" id="IPR015943">
    <property type="entry name" value="WD40/YVTN_repeat-like_dom_sf"/>
</dbReference>
<feature type="repeat" description="WD" evidence="3">
    <location>
        <begin position="800"/>
        <end position="834"/>
    </location>
</feature>
<dbReference type="InterPro" id="IPR001680">
    <property type="entry name" value="WD40_rpt"/>
</dbReference>
<dbReference type="OrthoDB" id="26681at2759"/>
<dbReference type="PROSITE" id="PS50294">
    <property type="entry name" value="WD_REPEATS_REGION"/>
    <property type="match status" value="2"/>
</dbReference>
<dbReference type="PROSITE" id="PS51783">
    <property type="entry name" value="PH_BEACH"/>
    <property type="match status" value="1"/>
</dbReference>
<comment type="caution">
    <text evidence="7">The sequence shown here is derived from an EMBL/GenBank/DDBJ whole genome shotgun (WGS) entry which is preliminary data.</text>
</comment>
<dbReference type="Pfam" id="PF14844">
    <property type="entry name" value="PH_BEACH"/>
    <property type="match status" value="1"/>
</dbReference>
<dbReference type="InterPro" id="IPR000409">
    <property type="entry name" value="BEACH_dom"/>
</dbReference>
<dbReference type="Gene3D" id="2.30.29.30">
    <property type="entry name" value="Pleckstrin-homology domain (PH domain)/Phosphotyrosine-binding domain (PTB)"/>
    <property type="match status" value="1"/>
</dbReference>
<dbReference type="PANTHER" id="PTHR13743">
    <property type="entry name" value="BEIGE/BEACH-RELATED"/>
    <property type="match status" value="1"/>
</dbReference>
<dbReference type="InterPro" id="IPR057496">
    <property type="entry name" value="FAN-like_PH"/>
</dbReference>
<dbReference type="InterPro" id="IPR036322">
    <property type="entry name" value="WD40_repeat_dom_sf"/>
</dbReference>
<evidence type="ECO:0000256" key="2">
    <source>
        <dbReference type="ARBA" id="ARBA00022737"/>
    </source>
</evidence>
<dbReference type="InterPro" id="IPR011993">
    <property type="entry name" value="PH-like_dom_sf"/>
</dbReference>
<dbReference type="SUPFAM" id="SSF50978">
    <property type="entry name" value="WD40 repeat-like"/>
    <property type="match status" value="1"/>
</dbReference>
<dbReference type="InterPro" id="IPR023362">
    <property type="entry name" value="PH-BEACH_dom"/>
</dbReference>
<feature type="repeat" description="WD" evidence="3">
    <location>
        <begin position="758"/>
        <end position="799"/>
    </location>
</feature>
<evidence type="ECO:0000256" key="3">
    <source>
        <dbReference type="PROSITE-ProRule" id="PRU00221"/>
    </source>
</evidence>